<proteinExistence type="predicted"/>
<feature type="transmembrane region" description="Helical" evidence="1">
    <location>
        <begin position="79"/>
        <end position="99"/>
    </location>
</feature>
<keyword evidence="1" id="KW-0472">Membrane</keyword>
<sequence>MNAIANTFRGFLNVTASGVLLLVAVTALDIAINLPYGNPSLNDGGTIAIGACVALACLTAFLALKFWRHSPSAGSSTASSFLNGVACLLLVGSLVYYFFHR</sequence>
<name>A0ABW0T4A8_9GAMM</name>
<keyword evidence="1" id="KW-0812">Transmembrane</keyword>
<keyword evidence="1" id="KW-1133">Transmembrane helix</keyword>
<organism evidence="2 3">
    <name type="scientific">Rhodanobacter terrae</name>
    <dbReference type="NCBI Taxonomy" id="418647"/>
    <lineage>
        <taxon>Bacteria</taxon>
        <taxon>Pseudomonadati</taxon>
        <taxon>Pseudomonadota</taxon>
        <taxon>Gammaproteobacteria</taxon>
        <taxon>Lysobacterales</taxon>
        <taxon>Rhodanobacteraceae</taxon>
        <taxon>Rhodanobacter</taxon>
    </lineage>
</organism>
<reference evidence="3" key="1">
    <citation type="journal article" date="2019" name="Int. J. Syst. Evol. Microbiol.">
        <title>The Global Catalogue of Microorganisms (GCM) 10K type strain sequencing project: providing services to taxonomists for standard genome sequencing and annotation.</title>
        <authorList>
            <consortium name="The Broad Institute Genomics Platform"/>
            <consortium name="The Broad Institute Genome Sequencing Center for Infectious Disease"/>
            <person name="Wu L."/>
            <person name="Ma J."/>
        </authorList>
    </citation>
    <scope>NUCLEOTIDE SEQUENCE [LARGE SCALE GENOMIC DNA]</scope>
    <source>
        <strain evidence="3">CGMCC 1.13587</strain>
    </source>
</reference>
<evidence type="ECO:0000313" key="3">
    <source>
        <dbReference type="Proteomes" id="UP001596111"/>
    </source>
</evidence>
<accession>A0ABW0T4A8</accession>
<gene>
    <name evidence="2" type="ORF">ACFPPB_19890</name>
</gene>
<evidence type="ECO:0000313" key="2">
    <source>
        <dbReference type="EMBL" id="MFC5583379.1"/>
    </source>
</evidence>
<dbReference type="RefSeq" id="WP_377330337.1">
    <property type="nucleotide sequence ID" value="NZ_JBHSNG010000051.1"/>
</dbReference>
<comment type="caution">
    <text evidence="2">The sequence shown here is derived from an EMBL/GenBank/DDBJ whole genome shotgun (WGS) entry which is preliminary data.</text>
</comment>
<dbReference type="Proteomes" id="UP001596111">
    <property type="component" value="Unassembled WGS sequence"/>
</dbReference>
<feature type="transmembrane region" description="Helical" evidence="1">
    <location>
        <begin position="12"/>
        <end position="34"/>
    </location>
</feature>
<protein>
    <submittedName>
        <fullName evidence="2">Uncharacterized protein</fullName>
    </submittedName>
</protein>
<evidence type="ECO:0000256" key="1">
    <source>
        <dbReference type="SAM" id="Phobius"/>
    </source>
</evidence>
<feature type="transmembrane region" description="Helical" evidence="1">
    <location>
        <begin position="46"/>
        <end position="67"/>
    </location>
</feature>
<keyword evidence="3" id="KW-1185">Reference proteome</keyword>
<dbReference type="EMBL" id="JBHSNG010000051">
    <property type="protein sequence ID" value="MFC5583379.1"/>
    <property type="molecule type" value="Genomic_DNA"/>
</dbReference>